<evidence type="ECO:0000313" key="7">
    <source>
        <dbReference type="EMBL" id="URF06317.1"/>
    </source>
</evidence>
<dbReference type="InterPro" id="IPR051455">
    <property type="entry name" value="Bact_solute-bind_prot3"/>
</dbReference>
<dbReference type="CDD" id="cd13688">
    <property type="entry name" value="PBP2_GltI_DEBP"/>
    <property type="match status" value="1"/>
</dbReference>
<evidence type="ECO:0000256" key="4">
    <source>
        <dbReference type="SAM" id="SignalP"/>
    </source>
</evidence>
<dbReference type="SUPFAM" id="SSF53850">
    <property type="entry name" value="Periplasmic binding protein-like II"/>
    <property type="match status" value="1"/>
</dbReference>
<proteinExistence type="inferred from homology"/>
<reference evidence="7" key="3">
    <citation type="submission" date="2022-05" db="EMBL/GenBank/DDBJ databases">
        <authorList>
            <person name="Kunte H.-J."/>
        </authorList>
    </citation>
    <scope>NUCLEOTIDE SEQUENCE</scope>
    <source>
        <strain evidence="7">G5</strain>
    </source>
</reference>
<comment type="similarity">
    <text evidence="1">Belongs to the bacterial solute-binding protein 3 family.</text>
</comment>
<dbReference type="Gene3D" id="3.40.190.10">
    <property type="entry name" value="Periplasmic binding protein-like II"/>
    <property type="match status" value="2"/>
</dbReference>
<dbReference type="EMBL" id="CP097331">
    <property type="protein sequence ID" value="URF06317.1"/>
    <property type="molecule type" value="Genomic_DNA"/>
</dbReference>
<dbReference type="Proteomes" id="UP000318943">
    <property type="component" value="Unassembled WGS sequence"/>
</dbReference>
<evidence type="ECO:0000256" key="3">
    <source>
        <dbReference type="ARBA" id="ARBA00022729"/>
    </source>
</evidence>
<dbReference type="Pfam" id="PF00497">
    <property type="entry name" value="SBP_bac_3"/>
    <property type="match status" value="1"/>
</dbReference>
<sequence length="295" mass="31784">MKSAHLLIATLTLIACNAYASDADTLSRIKSSGAITLGYQETAVPFSYLGDNAAPTGFTWEICQKIVGSVKKTVGRNDIAIKSQPVTGQNRIPLLVNGTIDLQCGSTTNNKERAKQVAFATNTFYTGTRFLVKSGAGIGSIADLKGKTVVSTVGSSNLLVLRRVNKERNLGMEIIAAKDNAEAMLLVQSGQAAAFGMDDILLYGQRAGSRNPGDYAIIGDAIQVEPFAIMLRRDDPEFKKLVDDTISGLMKSGEFDAMYKKWFETPIPPKGITLNVPMSQPLRDNMKTLSDKPAL</sequence>
<name>A0AAE9I2L4_9BURK</name>
<dbReference type="PANTHER" id="PTHR30085">
    <property type="entry name" value="AMINO ACID ABC TRANSPORTER PERMEASE"/>
    <property type="match status" value="1"/>
</dbReference>
<gene>
    <name evidence="6" type="ORF">FGG12_13485</name>
    <name evidence="7" type="ORF">M5D45_24710</name>
</gene>
<evidence type="ECO:0000256" key="2">
    <source>
        <dbReference type="ARBA" id="ARBA00022448"/>
    </source>
</evidence>
<dbReference type="PANTHER" id="PTHR30085:SF2">
    <property type="entry name" value="GLUTAMATE_ASPARTATE IMPORT SOLUTE-BINDING PROTEIN"/>
    <property type="match status" value="1"/>
</dbReference>
<dbReference type="AlphaFoldDB" id="A0AAE9I2L4"/>
<accession>A0AAE9I2L4</accession>
<dbReference type="InterPro" id="IPR001638">
    <property type="entry name" value="Solute-binding_3/MltF_N"/>
</dbReference>
<keyword evidence="3 4" id="KW-0732">Signal</keyword>
<feature type="chain" id="PRO_5042053023" evidence="4">
    <location>
        <begin position="21"/>
        <end position="295"/>
    </location>
</feature>
<protein>
    <submittedName>
        <fullName evidence="7">Amino acid ABC transporter substrate-binding protein</fullName>
    </submittedName>
</protein>
<evidence type="ECO:0000259" key="5">
    <source>
        <dbReference type="SMART" id="SM00062"/>
    </source>
</evidence>
<evidence type="ECO:0000256" key="1">
    <source>
        <dbReference type="ARBA" id="ARBA00010333"/>
    </source>
</evidence>
<organism evidence="7 9">
    <name type="scientific">Cupriavidus campinensis</name>
    <dbReference type="NCBI Taxonomy" id="151783"/>
    <lineage>
        <taxon>Bacteria</taxon>
        <taxon>Pseudomonadati</taxon>
        <taxon>Pseudomonadota</taxon>
        <taxon>Betaproteobacteria</taxon>
        <taxon>Burkholderiales</taxon>
        <taxon>Burkholderiaceae</taxon>
        <taxon>Cupriavidus</taxon>
    </lineage>
</organism>
<keyword evidence="2" id="KW-0813">Transport</keyword>
<feature type="domain" description="Solute-binding protein family 3/N-terminal" evidence="5">
    <location>
        <begin position="34"/>
        <end position="266"/>
    </location>
</feature>
<feature type="signal peptide" evidence="4">
    <location>
        <begin position="1"/>
        <end position="20"/>
    </location>
</feature>
<dbReference type="RefSeq" id="WP_144198182.1">
    <property type="nucleotide sequence ID" value="NZ_CP043441.1"/>
</dbReference>
<reference evidence="7" key="2">
    <citation type="journal article" date="2022" name="Microbiol. Resour. Announc.">
        <title>Genome Sequence of Cupriavidus campinensis Strain G5, a Member of a Bacterial Consortium Capable of Polyethylene Degradation.</title>
        <authorList>
            <person name="Schneider B."/>
            <person name="Pfeiffer F."/>
            <person name="Dyall-Smith M."/>
            <person name="Kunte H.J."/>
        </authorList>
    </citation>
    <scope>NUCLEOTIDE SEQUENCE</scope>
    <source>
        <strain evidence="7">G5</strain>
    </source>
</reference>
<dbReference type="GO" id="GO:0030288">
    <property type="term" value="C:outer membrane-bounded periplasmic space"/>
    <property type="evidence" value="ECO:0007669"/>
    <property type="project" value="TreeGrafter"/>
</dbReference>
<dbReference type="GO" id="GO:0006865">
    <property type="term" value="P:amino acid transport"/>
    <property type="evidence" value="ECO:0007669"/>
    <property type="project" value="TreeGrafter"/>
</dbReference>
<dbReference type="PROSITE" id="PS51257">
    <property type="entry name" value="PROKAR_LIPOPROTEIN"/>
    <property type="match status" value="1"/>
</dbReference>
<keyword evidence="8" id="KW-1185">Reference proteome</keyword>
<reference evidence="6 8" key="1">
    <citation type="submission" date="2019-05" db="EMBL/GenBank/DDBJ databases">
        <title>Whole genome sequence analysis of Cupriavidus campinensis S14E4C strain.</title>
        <authorList>
            <person name="Abbaszade G."/>
            <person name="Szabo A."/>
            <person name="Toumi M."/>
            <person name="Toth E."/>
        </authorList>
    </citation>
    <scope>NUCLEOTIDE SEQUENCE [LARGE SCALE GENOMIC DNA]</scope>
    <source>
        <strain evidence="6 8">S14E4C</strain>
    </source>
</reference>
<evidence type="ECO:0000313" key="9">
    <source>
        <dbReference type="Proteomes" id="UP001056132"/>
    </source>
</evidence>
<evidence type="ECO:0000313" key="8">
    <source>
        <dbReference type="Proteomes" id="UP000318943"/>
    </source>
</evidence>
<dbReference type="GO" id="GO:0005576">
    <property type="term" value="C:extracellular region"/>
    <property type="evidence" value="ECO:0007669"/>
    <property type="project" value="TreeGrafter"/>
</dbReference>
<evidence type="ECO:0000313" key="6">
    <source>
        <dbReference type="EMBL" id="TSP12029.1"/>
    </source>
</evidence>
<dbReference type="SMART" id="SM00062">
    <property type="entry name" value="PBPb"/>
    <property type="match status" value="1"/>
</dbReference>
<dbReference type="KEGG" id="ccam:M5D45_24710"/>
<dbReference type="Proteomes" id="UP001056132">
    <property type="component" value="Chromosome 2"/>
</dbReference>
<dbReference type="EMBL" id="VCIZ01000007">
    <property type="protein sequence ID" value="TSP12029.1"/>
    <property type="molecule type" value="Genomic_DNA"/>
</dbReference>